<dbReference type="EMBL" id="KN832974">
    <property type="protein sequence ID" value="KIM89736.1"/>
    <property type="molecule type" value="Genomic_DNA"/>
</dbReference>
<sequence>MSTIFVFVECWTDRLADIVPSRRTGLIYGSSLIKSHLKRVYEMLGHLGDDILLLSQR</sequence>
<keyword evidence="2" id="KW-1185">Reference proteome</keyword>
<dbReference type="AlphaFoldDB" id="A0A0C3GGH7"/>
<organism evidence="1 2">
    <name type="scientific">Piloderma croceum (strain F 1598)</name>
    <dbReference type="NCBI Taxonomy" id="765440"/>
    <lineage>
        <taxon>Eukaryota</taxon>
        <taxon>Fungi</taxon>
        <taxon>Dikarya</taxon>
        <taxon>Basidiomycota</taxon>
        <taxon>Agaricomycotina</taxon>
        <taxon>Agaricomycetes</taxon>
        <taxon>Agaricomycetidae</taxon>
        <taxon>Atheliales</taxon>
        <taxon>Atheliaceae</taxon>
        <taxon>Piloderma</taxon>
    </lineage>
</organism>
<reference evidence="2" key="2">
    <citation type="submission" date="2015-01" db="EMBL/GenBank/DDBJ databases">
        <title>Evolutionary Origins and Diversification of the Mycorrhizal Mutualists.</title>
        <authorList>
            <consortium name="DOE Joint Genome Institute"/>
            <consortium name="Mycorrhizal Genomics Consortium"/>
            <person name="Kohler A."/>
            <person name="Kuo A."/>
            <person name="Nagy L.G."/>
            <person name="Floudas D."/>
            <person name="Copeland A."/>
            <person name="Barry K.W."/>
            <person name="Cichocki N."/>
            <person name="Veneault-Fourrey C."/>
            <person name="LaButti K."/>
            <person name="Lindquist E.A."/>
            <person name="Lipzen A."/>
            <person name="Lundell T."/>
            <person name="Morin E."/>
            <person name="Murat C."/>
            <person name="Riley R."/>
            <person name="Ohm R."/>
            <person name="Sun H."/>
            <person name="Tunlid A."/>
            <person name="Henrissat B."/>
            <person name="Grigoriev I.V."/>
            <person name="Hibbett D.S."/>
            <person name="Martin F."/>
        </authorList>
    </citation>
    <scope>NUCLEOTIDE SEQUENCE [LARGE SCALE GENOMIC DNA]</scope>
    <source>
        <strain evidence="2">F 1598</strain>
    </source>
</reference>
<protein>
    <submittedName>
        <fullName evidence="1">Uncharacterized protein</fullName>
    </submittedName>
</protein>
<proteinExistence type="predicted"/>
<evidence type="ECO:0000313" key="1">
    <source>
        <dbReference type="EMBL" id="KIM89736.1"/>
    </source>
</evidence>
<evidence type="ECO:0000313" key="2">
    <source>
        <dbReference type="Proteomes" id="UP000054166"/>
    </source>
</evidence>
<accession>A0A0C3GGH7</accession>
<gene>
    <name evidence="1" type="ORF">PILCRDRAFT_812537</name>
</gene>
<dbReference type="Proteomes" id="UP000054166">
    <property type="component" value="Unassembled WGS sequence"/>
</dbReference>
<dbReference type="HOGENOM" id="CLU_2997218_0_0_1"/>
<reference evidence="1 2" key="1">
    <citation type="submission" date="2014-04" db="EMBL/GenBank/DDBJ databases">
        <authorList>
            <consortium name="DOE Joint Genome Institute"/>
            <person name="Kuo A."/>
            <person name="Tarkka M."/>
            <person name="Buscot F."/>
            <person name="Kohler A."/>
            <person name="Nagy L.G."/>
            <person name="Floudas D."/>
            <person name="Copeland A."/>
            <person name="Barry K.W."/>
            <person name="Cichocki N."/>
            <person name="Veneault-Fourrey C."/>
            <person name="LaButti K."/>
            <person name="Lindquist E.A."/>
            <person name="Lipzen A."/>
            <person name="Lundell T."/>
            <person name="Morin E."/>
            <person name="Murat C."/>
            <person name="Sun H."/>
            <person name="Tunlid A."/>
            <person name="Henrissat B."/>
            <person name="Grigoriev I.V."/>
            <person name="Hibbett D.S."/>
            <person name="Martin F."/>
            <person name="Nordberg H.P."/>
            <person name="Cantor M.N."/>
            <person name="Hua S.X."/>
        </authorList>
    </citation>
    <scope>NUCLEOTIDE SEQUENCE [LARGE SCALE GENOMIC DNA]</scope>
    <source>
        <strain evidence="1 2">F 1598</strain>
    </source>
</reference>
<dbReference type="InParanoid" id="A0A0C3GGH7"/>
<name>A0A0C3GGH7_PILCF</name>